<evidence type="ECO:0000313" key="2">
    <source>
        <dbReference type="Proteomes" id="UP000030182"/>
    </source>
</evidence>
<protein>
    <submittedName>
        <fullName evidence="1">Uncharacterized protein</fullName>
    </submittedName>
</protein>
<dbReference type="Proteomes" id="UP000030182">
    <property type="component" value="Unassembled WGS sequence"/>
</dbReference>
<reference evidence="1 2" key="1">
    <citation type="submission" date="2014-01" db="EMBL/GenBank/DDBJ databases">
        <title>Draft genome sequence of the multidrug-resistant clinical isolate Dermabacter hominis 1368.</title>
        <authorList>
            <person name="Albersmeier A."/>
            <person name="Bomholt C."/>
            <person name="Glaub A."/>
            <person name="Ruckert C."/>
            <person name="Soriano F."/>
            <person name="Fernandez-Natal I."/>
            <person name="Tauch A."/>
        </authorList>
    </citation>
    <scope>NUCLEOTIDE SEQUENCE [LARGE SCALE GENOMIC DNA]</scope>
    <source>
        <strain evidence="1 2">1368</strain>
    </source>
</reference>
<sequence>MNRFDWRTALWVIGGALLTLLLVLTFAKDLIAQVRIIFG</sequence>
<organism evidence="1 2">
    <name type="scientific">Dermabacter hominis 1368</name>
    <dbReference type="NCBI Taxonomy" id="1450519"/>
    <lineage>
        <taxon>Bacteria</taxon>
        <taxon>Bacillati</taxon>
        <taxon>Actinomycetota</taxon>
        <taxon>Actinomycetes</taxon>
        <taxon>Micrococcales</taxon>
        <taxon>Dermabacteraceae</taxon>
        <taxon>Dermabacter</taxon>
    </lineage>
</organism>
<gene>
    <name evidence="1" type="ORF">DHOM_04520</name>
</gene>
<name>A0ABR4SKW1_9MICO</name>
<accession>A0ABR4SKW1</accession>
<comment type="caution">
    <text evidence="1">The sequence shown here is derived from an EMBL/GenBank/DDBJ whole genome shotgun (WGS) entry which is preliminary data.</text>
</comment>
<keyword evidence="2" id="KW-1185">Reference proteome</keyword>
<evidence type="ECO:0000313" key="1">
    <source>
        <dbReference type="EMBL" id="KDS93770.1"/>
    </source>
</evidence>
<dbReference type="EMBL" id="JDRS01000005">
    <property type="protein sequence ID" value="KDS93770.1"/>
    <property type="molecule type" value="Genomic_DNA"/>
</dbReference>
<proteinExistence type="predicted"/>